<dbReference type="AlphaFoldDB" id="A0A319C7B0"/>
<gene>
    <name evidence="2" type="ORF">BO82DRAFT_126127</name>
</gene>
<dbReference type="GeneID" id="37132676"/>
<keyword evidence="1" id="KW-0472">Membrane</keyword>
<protein>
    <submittedName>
        <fullName evidence="2">Uncharacterized protein</fullName>
    </submittedName>
</protein>
<keyword evidence="1" id="KW-0812">Transmembrane</keyword>
<dbReference type="EMBL" id="KZ821716">
    <property type="protein sequence ID" value="PYH79709.1"/>
    <property type="molecule type" value="Genomic_DNA"/>
</dbReference>
<feature type="transmembrane region" description="Helical" evidence="1">
    <location>
        <begin position="12"/>
        <end position="33"/>
    </location>
</feature>
<keyword evidence="3" id="KW-1185">Reference proteome</keyword>
<evidence type="ECO:0000313" key="3">
    <source>
        <dbReference type="Proteomes" id="UP000248340"/>
    </source>
</evidence>
<name>A0A319C7B0_9EURO</name>
<dbReference type="Proteomes" id="UP000248340">
    <property type="component" value="Unassembled WGS sequence"/>
</dbReference>
<evidence type="ECO:0000256" key="1">
    <source>
        <dbReference type="SAM" id="Phobius"/>
    </source>
</evidence>
<proteinExistence type="predicted"/>
<organism evidence="2 3">
    <name type="scientific">Aspergillus uvarum CBS 121591</name>
    <dbReference type="NCBI Taxonomy" id="1448315"/>
    <lineage>
        <taxon>Eukaryota</taxon>
        <taxon>Fungi</taxon>
        <taxon>Dikarya</taxon>
        <taxon>Ascomycota</taxon>
        <taxon>Pezizomycotina</taxon>
        <taxon>Eurotiomycetes</taxon>
        <taxon>Eurotiomycetidae</taxon>
        <taxon>Eurotiales</taxon>
        <taxon>Aspergillaceae</taxon>
        <taxon>Aspergillus</taxon>
        <taxon>Aspergillus subgen. Circumdati</taxon>
    </lineage>
</organism>
<keyword evidence="1" id="KW-1133">Transmembrane helix</keyword>
<dbReference type="RefSeq" id="XP_025489909.1">
    <property type="nucleotide sequence ID" value="XM_025629935.1"/>
</dbReference>
<reference evidence="2 3" key="1">
    <citation type="submission" date="2016-12" db="EMBL/GenBank/DDBJ databases">
        <title>The genomes of Aspergillus section Nigri reveals drivers in fungal speciation.</title>
        <authorList>
            <consortium name="DOE Joint Genome Institute"/>
            <person name="Vesth T.C."/>
            <person name="Nybo J."/>
            <person name="Theobald S."/>
            <person name="Brandl J."/>
            <person name="Frisvad J.C."/>
            <person name="Nielsen K.F."/>
            <person name="Lyhne E.K."/>
            <person name="Kogle M.E."/>
            <person name="Kuo A."/>
            <person name="Riley R."/>
            <person name="Clum A."/>
            <person name="Nolan M."/>
            <person name="Lipzen A."/>
            <person name="Salamov A."/>
            <person name="Henrissat B."/>
            <person name="Wiebenga A."/>
            <person name="De Vries R.P."/>
            <person name="Grigoriev I.V."/>
            <person name="Mortensen U.H."/>
            <person name="Andersen M.R."/>
            <person name="Baker S.E."/>
        </authorList>
    </citation>
    <scope>NUCLEOTIDE SEQUENCE [LARGE SCALE GENOMIC DNA]</scope>
    <source>
        <strain evidence="2 3">CBS 121591</strain>
    </source>
</reference>
<dbReference type="VEuPathDB" id="FungiDB:BO82DRAFT_126127"/>
<accession>A0A319C7B0</accession>
<evidence type="ECO:0000313" key="2">
    <source>
        <dbReference type="EMBL" id="PYH79709.1"/>
    </source>
</evidence>
<sequence>MSWNPTPPACSFYPYYRLFFFLLPVVSFIRANFSSILHVCMSLIVVNLVNQGSPIQYFFSFHFSTFPFSSRPSKIPPLFPLLRTTTFEKKSFFNLIANRLNRAKSSLFVCPLPPGR</sequence>